<feature type="domain" description="Glycosyl transferase family 28 C-terminal" evidence="6">
    <location>
        <begin position="30"/>
        <end position="117"/>
    </location>
</feature>
<keyword evidence="4" id="KW-0808">Transferase</keyword>
<reference evidence="7 8" key="1">
    <citation type="submission" date="2019-02" db="EMBL/GenBank/DDBJ databases">
        <title>Pedobacter sp. RP-3-11 sp. nov., isolated from Arctic soil.</title>
        <authorList>
            <person name="Dahal R.H."/>
        </authorList>
    </citation>
    <scope>NUCLEOTIDE SEQUENCE [LARGE SCALE GENOMIC DNA]</scope>
    <source>
        <strain evidence="7 8">RP-3-11</strain>
    </source>
</reference>
<dbReference type="EMBL" id="SJSN01000019">
    <property type="protein sequence ID" value="TCD01969.1"/>
    <property type="molecule type" value="Genomic_DNA"/>
</dbReference>
<comment type="caution">
    <text evidence="7">The sequence shown here is derived from an EMBL/GenBank/DDBJ whole genome shotgun (WGS) entry which is preliminary data.</text>
</comment>
<evidence type="ECO:0000259" key="6">
    <source>
        <dbReference type="Pfam" id="PF04101"/>
    </source>
</evidence>
<accession>A0A4R0NP03</accession>
<evidence type="ECO:0000256" key="5">
    <source>
        <dbReference type="ARBA" id="ARBA00022824"/>
    </source>
</evidence>
<dbReference type="PANTHER" id="PTHR12867:SF6">
    <property type="entry name" value="N-ACETYLGLUCOSAMINYLDIPHOSPHODOLICHOL N-ACETYLGLUCOSAMINYLTRANSFERASE"/>
    <property type="match status" value="1"/>
</dbReference>
<dbReference type="InterPro" id="IPR048097">
    <property type="entry name" value="Cps14G-like"/>
</dbReference>
<keyword evidence="5" id="KW-0256">Endoplasmic reticulum</keyword>
<comment type="subcellular location">
    <subcellularLocation>
        <location evidence="1">Endoplasmic reticulum</location>
    </subcellularLocation>
</comment>
<evidence type="ECO:0000313" key="7">
    <source>
        <dbReference type="EMBL" id="TCD01969.1"/>
    </source>
</evidence>
<dbReference type="NCBIfam" id="NF041548">
    <property type="entry name" value="PssE"/>
    <property type="match status" value="1"/>
</dbReference>
<dbReference type="AlphaFoldDB" id="A0A4R0NP03"/>
<dbReference type="Pfam" id="PF04101">
    <property type="entry name" value="Glyco_tran_28_C"/>
    <property type="match status" value="1"/>
</dbReference>
<dbReference type="GO" id="GO:0016758">
    <property type="term" value="F:hexosyltransferase activity"/>
    <property type="evidence" value="ECO:0007669"/>
    <property type="project" value="InterPro"/>
</dbReference>
<keyword evidence="8" id="KW-1185">Reference proteome</keyword>
<dbReference type="SUPFAM" id="SSF53756">
    <property type="entry name" value="UDP-Glycosyltransferase/glycogen phosphorylase"/>
    <property type="match status" value="1"/>
</dbReference>
<dbReference type="OrthoDB" id="9814973at2"/>
<evidence type="ECO:0000256" key="2">
    <source>
        <dbReference type="ARBA" id="ARBA00006962"/>
    </source>
</evidence>
<keyword evidence="3" id="KW-0328">Glycosyltransferase</keyword>
<name>A0A4R0NP03_9SPHI</name>
<dbReference type="InterPro" id="IPR039042">
    <property type="entry name" value="Alg13-like"/>
</dbReference>
<proteinExistence type="inferred from homology"/>
<sequence length="160" mass="18573">MILVLLGTFKINFSRPLFAIEKAAIDYQYDQAVIVQAGHTAFKSDVLNIRTFIDSDELNNLYQDAEIIVTHAGVGSILKAFKMKKKVIAIPRLYKYHEHVDDHQLDILEEFAKHNYLIPWNEHDNFNELVERAKSFTPVPYASNKQDLEQYLISYIEQIS</sequence>
<dbReference type="Gene3D" id="3.40.50.2000">
    <property type="entry name" value="Glycogen Phosphorylase B"/>
    <property type="match status" value="1"/>
</dbReference>
<dbReference type="Proteomes" id="UP000291485">
    <property type="component" value="Unassembled WGS sequence"/>
</dbReference>
<evidence type="ECO:0000256" key="1">
    <source>
        <dbReference type="ARBA" id="ARBA00004240"/>
    </source>
</evidence>
<protein>
    <submittedName>
        <fullName evidence="7">Exopolysaccharide biosynthesis protein</fullName>
    </submittedName>
</protein>
<organism evidence="7 8">
    <name type="scientific">Pedobacter frigidisoli</name>
    <dbReference type="NCBI Taxonomy" id="2530455"/>
    <lineage>
        <taxon>Bacteria</taxon>
        <taxon>Pseudomonadati</taxon>
        <taxon>Bacteroidota</taxon>
        <taxon>Sphingobacteriia</taxon>
        <taxon>Sphingobacteriales</taxon>
        <taxon>Sphingobacteriaceae</taxon>
        <taxon>Pedobacter</taxon>
    </lineage>
</organism>
<evidence type="ECO:0000313" key="8">
    <source>
        <dbReference type="Proteomes" id="UP000291485"/>
    </source>
</evidence>
<dbReference type="PANTHER" id="PTHR12867">
    <property type="entry name" value="GLYCOSYL TRANSFERASE-RELATED"/>
    <property type="match status" value="1"/>
</dbReference>
<gene>
    <name evidence="7" type="ORF">EZ449_19425</name>
</gene>
<evidence type="ECO:0000256" key="4">
    <source>
        <dbReference type="ARBA" id="ARBA00022679"/>
    </source>
</evidence>
<dbReference type="GO" id="GO:0006488">
    <property type="term" value="P:dolichol-linked oligosaccharide biosynthetic process"/>
    <property type="evidence" value="ECO:0007669"/>
    <property type="project" value="InterPro"/>
</dbReference>
<evidence type="ECO:0000256" key="3">
    <source>
        <dbReference type="ARBA" id="ARBA00022676"/>
    </source>
</evidence>
<comment type="similarity">
    <text evidence="2">Belongs to the glycosyltransferase 28 family.</text>
</comment>
<dbReference type="RefSeq" id="WP_131562041.1">
    <property type="nucleotide sequence ID" value="NZ_SJSN01000019.1"/>
</dbReference>
<dbReference type="InterPro" id="IPR007235">
    <property type="entry name" value="Glyco_trans_28_C"/>
</dbReference>